<evidence type="ECO:0000313" key="1">
    <source>
        <dbReference type="EMBL" id="CAD9332766.1"/>
    </source>
</evidence>
<gene>
    <name evidence="1" type="ORF">DBRI1063_LOCUS12478</name>
</gene>
<accession>A0A7S1Z9W9</accession>
<name>A0A7S1Z9W9_9STRA</name>
<protein>
    <submittedName>
        <fullName evidence="1">Uncharacterized protein</fullName>
    </submittedName>
</protein>
<dbReference type="EMBL" id="HBGN01019611">
    <property type="protein sequence ID" value="CAD9332766.1"/>
    <property type="molecule type" value="Transcribed_RNA"/>
</dbReference>
<proteinExistence type="predicted"/>
<reference evidence="1" key="1">
    <citation type="submission" date="2021-01" db="EMBL/GenBank/DDBJ databases">
        <authorList>
            <person name="Corre E."/>
            <person name="Pelletier E."/>
            <person name="Niang G."/>
            <person name="Scheremetjew M."/>
            <person name="Finn R."/>
            <person name="Kale V."/>
            <person name="Holt S."/>
            <person name="Cochrane G."/>
            <person name="Meng A."/>
            <person name="Brown T."/>
            <person name="Cohen L."/>
        </authorList>
    </citation>
    <scope>NUCLEOTIDE SEQUENCE</scope>
    <source>
        <strain evidence="1">Pop2</strain>
    </source>
</reference>
<sequence>MISGAVLGLSLMISLYLPSLRRFKTESSRFMATKQPTTIVVVVNDVAAARWASSPSLLVLNGGESTTRLNPKHPHAPTAIDKTIQYRFRYPPSGIKSLHRPKMGEALYGNVQTNTSNCSVAASIFRERKTGRKHAPISPA</sequence>
<organism evidence="1">
    <name type="scientific">Ditylum brightwellii</name>
    <dbReference type="NCBI Taxonomy" id="49249"/>
    <lineage>
        <taxon>Eukaryota</taxon>
        <taxon>Sar</taxon>
        <taxon>Stramenopiles</taxon>
        <taxon>Ochrophyta</taxon>
        <taxon>Bacillariophyta</taxon>
        <taxon>Mediophyceae</taxon>
        <taxon>Lithodesmiophycidae</taxon>
        <taxon>Lithodesmiales</taxon>
        <taxon>Lithodesmiaceae</taxon>
        <taxon>Ditylum</taxon>
    </lineage>
</organism>
<dbReference type="AlphaFoldDB" id="A0A7S1Z9W9"/>